<dbReference type="Pfam" id="PF24681">
    <property type="entry name" value="Kelch_KLHDC2_KLHL20_DRC7"/>
    <property type="match status" value="1"/>
</dbReference>
<evidence type="ECO:0000313" key="2">
    <source>
        <dbReference type="Proteomes" id="UP000789405"/>
    </source>
</evidence>
<dbReference type="GO" id="GO:0003682">
    <property type="term" value="F:chromatin binding"/>
    <property type="evidence" value="ECO:0007669"/>
    <property type="project" value="InterPro"/>
</dbReference>
<dbReference type="EMBL" id="CAJVPY010020799">
    <property type="protein sequence ID" value="CAG8777054.1"/>
    <property type="molecule type" value="Genomic_DNA"/>
</dbReference>
<protein>
    <submittedName>
        <fullName evidence="1">11129_t:CDS:1</fullName>
    </submittedName>
</protein>
<organism evidence="1 2">
    <name type="scientific">Dentiscutata erythropus</name>
    <dbReference type="NCBI Taxonomy" id="1348616"/>
    <lineage>
        <taxon>Eukaryota</taxon>
        <taxon>Fungi</taxon>
        <taxon>Fungi incertae sedis</taxon>
        <taxon>Mucoromycota</taxon>
        <taxon>Glomeromycotina</taxon>
        <taxon>Glomeromycetes</taxon>
        <taxon>Diversisporales</taxon>
        <taxon>Gigasporaceae</taxon>
        <taxon>Dentiscutata</taxon>
    </lineage>
</organism>
<dbReference type="InterPro" id="IPR015915">
    <property type="entry name" value="Kelch-typ_b-propeller"/>
</dbReference>
<keyword evidence="2" id="KW-1185">Reference proteome</keyword>
<proteinExistence type="predicted"/>
<dbReference type="InterPro" id="IPR052637">
    <property type="entry name" value="KLHDC3-like"/>
</dbReference>
<dbReference type="GO" id="GO:0005737">
    <property type="term" value="C:cytoplasm"/>
    <property type="evidence" value="ECO:0007669"/>
    <property type="project" value="TreeGrafter"/>
</dbReference>
<name>A0A9N9JHZ7_9GLOM</name>
<comment type="caution">
    <text evidence="1">The sequence shown here is derived from an EMBL/GenBank/DDBJ whole genome shotgun (WGS) entry which is preliminary data.</text>
</comment>
<dbReference type="OrthoDB" id="432528at2759"/>
<dbReference type="SUPFAM" id="SSF117281">
    <property type="entry name" value="Kelch motif"/>
    <property type="match status" value="2"/>
</dbReference>
<evidence type="ECO:0000313" key="1">
    <source>
        <dbReference type="EMBL" id="CAG8777054.1"/>
    </source>
</evidence>
<sequence length="350" mass="38042">MMVAFKPAGRIYQDSVLVEDKIYFLGGLNGANIGTSDLFYLNISSPFSSVNLKWTDLTSVAPIPVKSAFAPACIGGNKNSTIYLFEHSMTDNVSSTTLVTFAFDITTQKWYTQSTSGITPPPIQNLEVVVDMNGKIYISGGFELLTQLSSNNTYIFNSLSNSWLNGPDAPIIRSANTATLLPSGRIVYIGGTHDFQNGTNDYRLAEIDMNQHTAVLSNNGFTIVIYGGGSKNFTTTPEPSLAALDTSVTPYKWSKISSIGTFSPPPLAYHSAQIIENFMIVAFGALFTTNGFNLTTGSNDNVYILDTSNYTWITSFDITKNYLNPLHESQFNIPLIAGLSSGLFVLIIIA</sequence>
<feature type="non-terminal residue" evidence="1">
    <location>
        <position position="1"/>
    </location>
</feature>
<dbReference type="AlphaFoldDB" id="A0A9N9JHZ7"/>
<dbReference type="Proteomes" id="UP000789405">
    <property type="component" value="Unassembled WGS sequence"/>
</dbReference>
<dbReference type="PANTHER" id="PTHR46461">
    <property type="entry name" value="KELCH DOMAIN-CONTAINING PROTEIN 3"/>
    <property type="match status" value="1"/>
</dbReference>
<dbReference type="PANTHER" id="PTHR46461:SF2">
    <property type="entry name" value="ATTRACTIN"/>
    <property type="match status" value="1"/>
</dbReference>
<gene>
    <name evidence="1" type="ORF">DERYTH_LOCUS19251</name>
</gene>
<reference evidence="1" key="1">
    <citation type="submission" date="2021-06" db="EMBL/GenBank/DDBJ databases">
        <authorList>
            <person name="Kallberg Y."/>
            <person name="Tangrot J."/>
            <person name="Rosling A."/>
        </authorList>
    </citation>
    <scope>NUCLEOTIDE SEQUENCE</scope>
    <source>
        <strain evidence="1">MA453B</strain>
    </source>
</reference>
<accession>A0A9N9JHZ7</accession>
<dbReference type="Gene3D" id="2.120.10.80">
    <property type="entry name" value="Kelch-type beta propeller"/>
    <property type="match status" value="2"/>
</dbReference>